<evidence type="ECO:0000313" key="3">
    <source>
        <dbReference type="EMBL" id="RNI20262.1"/>
    </source>
</evidence>
<protein>
    <submittedName>
        <fullName evidence="3">DUF58 domain-containing protein</fullName>
    </submittedName>
</protein>
<proteinExistence type="predicted"/>
<reference evidence="3 4" key="1">
    <citation type="submission" date="2018-11" db="EMBL/GenBank/DDBJ databases">
        <title>Draft genome of Simplicispira Flexivirga sp. BO-16.</title>
        <authorList>
            <person name="Im W.T."/>
        </authorList>
    </citation>
    <scope>NUCLEOTIDE SEQUENCE [LARGE SCALE GENOMIC DNA]</scope>
    <source>
        <strain evidence="3 4">BO-16</strain>
    </source>
</reference>
<dbReference type="InterPro" id="IPR002881">
    <property type="entry name" value="DUF58"/>
</dbReference>
<feature type="domain" description="DUF58" evidence="2">
    <location>
        <begin position="202"/>
        <end position="285"/>
    </location>
</feature>
<dbReference type="PANTHER" id="PTHR34351:SF1">
    <property type="entry name" value="SLR1927 PROTEIN"/>
    <property type="match status" value="1"/>
</dbReference>
<feature type="transmembrane region" description="Helical" evidence="1">
    <location>
        <begin position="12"/>
        <end position="29"/>
    </location>
</feature>
<dbReference type="OrthoDB" id="9812729at2"/>
<dbReference type="Proteomes" id="UP000271678">
    <property type="component" value="Unassembled WGS sequence"/>
</dbReference>
<comment type="caution">
    <text evidence="3">The sequence shown here is derived from an EMBL/GenBank/DDBJ whole genome shotgun (WGS) entry which is preliminary data.</text>
</comment>
<evidence type="ECO:0000313" key="4">
    <source>
        <dbReference type="Proteomes" id="UP000271678"/>
    </source>
</evidence>
<keyword evidence="1" id="KW-1133">Transmembrane helix</keyword>
<evidence type="ECO:0000256" key="1">
    <source>
        <dbReference type="SAM" id="Phobius"/>
    </source>
</evidence>
<gene>
    <name evidence="3" type="ORF">EFY87_14990</name>
</gene>
<dbReference type="Pfam" id="PF01882">
    <property type="entry name" value="DUF58"/>
    <property type="match status" value="1"/>
</dbReference>
<organism evidence="3 4">
    <name type="scientific">Flexivirga caeni</name>
    <dbReference type="NCBI Taxonomy" id="2294115"/>
    <lineage>
        <taxon>Bacteria</taxon>
        <taxon>Bacillati</taxon>
        <taxon>Actinomycetota</taxon>
        <taxon>Actinomycetes</taxon>
        <taxon>Micrococcales</taxon>
        <taxon>Dermacoccaceae</taxon>
        <taxon>Flexivirga</taxon>
    </lineage>
</organism>
<dbReference type="PANTHER" id="PTHR34351">
    <property type="entry name" value="SLR1927 PROTEIN-RELATED"/>
    <property type="match status" value="1"/>
</dbReference>
<keyword evidence="4" id="KW-1185">Reference proteome</keyword>
<keyword evidence="1" id="KW-0812">Transmembrane</keyword>
<dbReference type="EMBL" id="RJJQ01000017">
    <property type="protein sequence ID" value="RNI20262.1"/>
    <property type="molecule type" value="Genomic_DNA"/>
</dbReference>
<keyword evidence="1" id="KW-0472">Membrane</keyword>
<dbReference type="RefSeq" id="WP_123272298.1">
    <property type="nucleotide sequence ID" value="NZ_RJJQ01000017.1"/>
</dbReference>
<name>A0A3M9M431_9MICO</name>
<evidence type="ECO:0000259" key="2">
    <source>
        <dbReference type="Pfam" id="PF01882"/>
    </source>
</evidence>
<sequence length="427" mass="45935">MVQERPHTFTGLGRGFLAAGVVLAITGQVLGFEDIVRVGVLLLALAIGALLFARRPAPRLDVRRVVTPPTATPDERAEVEVTFTNVDTRSSRLYLAEERIDYVLGDRPRFVVARLEPGAARQVRYVVRSHLRGRYQLGPVTLTQRDPFGLTHVTRALTSTDELLVLPRVIPLGASHPPGSGVGNDGETPQMIALHGEEDVSIRNYHDGDDLRKVHWPATAHRGQLMVRQEDRPARRSALVLLDSRTSAHAGTGAASSFEWAVSAVASVLVRLDELGYRSQLITREALRASHTDLIERSTPQMIEDLASAELGADEDFTQVLSAALDQVAAGGLAVAVVAAGDQDTAIELAGLRQPGAAALGFVLDPATFAHARRDDAVDAAPSEAARRVRDQLAAAGWRVVIVHAKLPVLDAWTTVTNKALVQVGSL</sequence>
<feature type="transmembrane region" description="Helical" evidence="1">
    <location>
        <begin position="35"/>
        <end position="53"/>
    </location>
</feature>
<accession>A0A3M9M431</accession>
<dbReference type="AlphaFoldDB" id="A0A3M9M431"/>